<sequence>TVQLDRNNHRFQVITGPNMGGKSTYIRQVGVIQLMAQVGCFVPCTTCHTTVVDCILARLGANDDLALGVSTFMSEMLEMSTILDIATSNSLVIIDELGRGTVSIHYIAFVK</sequence>
<dbReference type="SUPFAM" id="SSF52540">
    <property type="entry name" value="P-loop containing nucleoside triphosphate hydrolases"/>
    <property type="match status" value="1"/>
</dbReference>
<dbReference type="GO" id="GO:0006298">
    <property type="term" value="P:mismatch repair"/>
    <property type="evidence" value="ECO:0007669"/>
    <property type="project" value="InterPro"/>
</dbReference>
<keyword evidence="3" id="KW-0238">DNA-binding</keyword>
<dbReference type="Pfam" id="PF00488">
    <property type="entry name" value="MutS_V"/>
    <property type="match status" value="1"/>
</dbReference>
<reference evidence="5" key="1">
    <citation type="submission" date="2021-02" db="EMBL/GenBank/DDBJ databases">
        <authorList>
            <person name="Nowell W R."/>
        </authorList>
    </citation>
    <scope>NUCLEOTIDE SEQUENCE</scope>
</reference>
<evidence type="ECO:0000313" key="6">
    <source>
        <dbReference type="Proteomes" id="UP000681720"/>
    </source>
</evidence>
<dbReference type="Proteomes" id="UP000681720">
    <property type="component" value="Unassembled WGS sequence"/>
</dbReference>
<evidence type="ECO:0000259" key="4">
    <source>
        <dbReference type="SMART" id="SM00534"/>
    </source>
</evidence>
<feature type="domain" description="DNA mismatch repair proteins mutS family" evidence="4">
    <location>
        <begin position="9"/>
        <end position="111"/>
    </location>
</feature>
<name>A0A8S3IWK4_9BILA</name>
<dbReference type="SMART" id="SM00534">
    <property type="entry name" value="MUTSac"/>
    <property type="match status" value="1"/>
</dbReference>
<dbReference type="GO" id="GO:0006312">
    <property type="term" value="P:mitotic recombination"/>
    <property type="evidence" value="ECO:0007669"/>
    <property type="project" value="TreeGrafter"/>
</dbReference>
<dbReference type="GO" id="GO:0005524">
    <property type="term" value="F:ATP binding"/>
    <property type="evidence" value="ECO:0007669"/>
    <property type="project" value="UniProtKB-KW"/>
</dbReference>
<keyword evidence="1" id="KW-0547">Nucleotide-binding</keyword>
<feature type="non-terminal residue" evidence="5">
    <location>
        <position position="1"/>
    </location>
</feature>
<dbReference type="GO" id="GO:0140664">
    <property type="term" value="F:ATP-dependent DNA damage sensor activity"/>
    <property type="evidence" value="ECO:0007669"/>
    <property type="project" value="InterPro"/>
</dbReference>
<evidence type="ECO:0000313" key="5">
    <source>
        <dbReference type="EMBL" id="CAF5207942.1"/>
    </source>
</evidence>
<evidence type="ECO:0000256" key="3">
    <source>
        <dbReference type="ARBA" id="ARBA00023125"/>
    </source>
</evidence>
<gene>
    <name evidence="5" type="ORF">GIL414_LOCUS78818</name>
</gene>
<dbReference type="EMBL" id="CAJOBJ010350833">
    <property type="protein sequence ID" value="CAF5207942.1"/>
    <property type="molecule type" value="Genomic_DNA"/>
</dbReference>
<protein>
    <recommendedName>
        <fullName evidence="4">DNA mismatch repair proteins mutS family domain-containing protein</fullName>
    </recommendedName>
</protein>
<dbReference type="InterPro" id="IPR045076">
    <property type="entry name" value="MutS"/>
</dbReference>
<accession>A0A8S3IWK4</accession>
<dbReference type="PANTHER" id="PTHR11361:SF35">
    <property type="entry name" value="DNA MISMATCH REPAIR PROTEIN MSH2"/>
    <property type="match status" value="1"/>
</dbReference>
<dbReference type="GO" id="GO:0030983">
    <property type="term" value="F:mismatched DNA binding"/>
    <property type="evidence" value="ECO:0007669"/>
    <property type="project" value="InterPro"/>
</dbReference>
<dbReference type="InterPro" id="IPR000432">
    <property type="entry name" value="DNA_mismatch_repair_MutS_C"/>
</dbReference>
<organism evidence="5 6">
    <name type="scientific">Rotaria magnacalcarata</name>
    <dbReference type="NCBI Taxonomy" id="392030"/>
    <lineage>
        <taxon>Eukaryota</taxon>
        <taxon>Metazoa</taxon>
        <taxon>Spiralia</taxon>
        <taxon>Gnathifera</taxon>
        <taxon>Rotifera</taxon>
        <taxon>Eurotatoria</taxon>
        <taxon>Bdelloidea</taxon>
        <taxon>Philodinida</taxon>
        <taxon>Philodinidae</taxon>
        <taxon>Rotaria</taxon>
    </lineage>
</organism>
<evidence type="ECO:0000256" key="1">
    <source>
        <dbReference type="ARBA" id="ARBA00022741"/>
    </source>
</evidence>
<dbReference type="InterPro" id="IPR027417">
    <property type="entry name" value="P-loop_NTPase"/>
</dbReference>
<dbReference type="AlphaFoldDB" id="A0A8S3IWK4"/>
<proteinExistence type="predicted"/>
<dbReference type="PANTHER" id="PTHR11361">
    <property type="entry name" value="DNA MISMATCH REPAIR PROTEIN MUTS FAMILY MEMBER"/>
    <property type="match status" value="1"/>
</dbReference>
<keyword evidence="2" id="KW-0067">ATP-binding</keyword>
<comment type="caution">
    <text evidence="5">The sequence shown here is derived from an EMBL/GenBank/DDBJ whole genome shotgun (WGS) entry which is preliminary data.</text>
</comment>
<dbReference type="GO" id="GO:0032301">
    <property type="term" value="C:MutSalpha complex"/>
    <property type="evidence" value="ECO:0007669"/>
    <property type="project" value="TreeGrafter"/>
</dbReference>
<evidence type="ECO:0000256" key="2">
    <source>
        <dbReference type="ARBA" id="ARBA00022840"/>
    </source>
</evidence>
<dbReference type="Gene3D" id="3.40.50.300">
    <property type="entry name" value="P-loop containing nucleotide triphosphate hydrolases"/>
    <property type="match status" value="1"/>
</dbReference>